<evidence type="ECO:0008006" key="7">
    <source>
        <dbReference type="Google" id="ProtNLM"/>
    </source>
</evidence>
<dbReference type="Proteomes" id="UP001501563">
    <property type="component" value="Unassembled WGS sequence"/>
</dbReference>
<dbReference type="SUPFAM" id="SSF55874">
    <property type="entry name" value="ATPase domain of HSP90 chaperone/DNA topoisomerase II/histidine kinase"/>
    <property type="match status" value="1"/>
</dbReference>
<evidence type="ECO:0000313" key="6">
    <source>
        <dbReference type="Proteomes" id="UP001501563"/>
    </source>
</evidence>
<protein>
    <recommendedName>
        <fullName evidence="7">Magnesium or manganese-dependent protein phosphatase</fullName>
    </recommendedName>
</protein>
<gene>
    <name evidence="5" type="ORF">GCM10022207_87260</name>
</gene>
<dbReference type="Gene3D" id="3.60.40.10">
    <property type="entry name" value="PPM-type phosphatase domain"/>
    <property type="match status" value="1"/>
</dbReference>
<dbReference type="PANTHER" id="PTHR43156">
    <property type="entry name" value="STAGE II SPORULATION PROTEIN E-RELATED"/>
    <property type="match status" value="1"/>
</dbReference>
<evidence type="ECO:0000259" key="4">
    <source>
        <dbReference type="SMART" id="SM00331"/>
    </source>
</evidence>
<keyword evidence="1" id="KW-0378">Hydrolase</keyword>
<name>A0ABP7LRL0_9ACTN</name>
<dbReference type="Pfam" id="PF01590">
    <property type="entry name" value="GAF"/>
    <property type="match status" value="1"/>
</dbReference>
<dbReference type="EMBL" id="BAAAZA010000056">
    <property type="protein sequence ID" value="GAA3904503.1"/>
    <property type="molecule type" value="Genomic_DNA"/>
</dbReference>
<feature type="transmembrane region" description="Helical" evidence="2">
    <location>
        <begin position="20"/>
        <end position="42"/>
    </location>
</feature>
<dbReference type="Pfam" id="PF07228">
    <property type="entry name" value="SpoIIE"/>
    <property type="match status" value="1"/>
</dbReference>
<organism evidence="5 6">
    <name type="scientific">Streptomyces lannensis</name>
    <dbReference type="NCBI Taxonomy" id="766498"/>
    <lineage>
        <taxon>Bacteria</taxon>
        <taxon>Bacillati</taxon>
        <taxon>Actinomycetota</taxon>
        <taxon>Actinomycetes</taxon>
        <taxon>Kitasatosporales</taxon>
        <taxon>Streptomycetaceae</taxon>
        <taxon>Streptomyces</taxon>
    </lineage>
</organism>
<dbReference type="InterPro" id="IPR052016">
    <property type="entry name" value="Bact_Sigma-Reg"/>
</dbReference>
<keyword evidence="2" id="KW-0812">Transmembrane</keyword>
<reference evidence="6" key="1">
    <citation type="journal article" date="2019" name="Int. J. Syst. Evol. Microbiol.">
        <title>The Global Catalogue of Microorganisms (GCM) 10K type strain sequencing project: providing services to taxonomists for standard genome sequencing and annotation.</title>
        <authorList>
            <consortium name="The Broad Institute Genomics Platform"/>
            <consortium name="The Broad Institute Genome Sequencing Center for Infectious Disease"/>
            <person name="Wu L."/>
            <person name="Ma J."/>
        </authorList>
    </citation>
    <scope>NUCLEOTIDE SEQUENCE [LARGE SCALE GENOMIC DNA]</scope>
    <source>
        <strain evidence="6">JCM 16578</strain>
    </source>
</reference>
<dbReference type="InterPro" id="IPR003018">
    <property type="entry name" value="GAF"/>
</dbReference>
<evidence type="ECO:0000256" key="2">
    <source>
        <dbReference type="SAM" id="Phobius"/>
    </source>
</evidence>
<keyword evidence="6" id="KW-1185">Reference proteome</keyword>
<dbReference type="SUPFAM" id="SSF55781">
    <property type="entry name" value="GAF domain-like"/>
    <property type="match status" value="1"/>
</dbReference>
<accession>A0ABP7LRL0</accession>
<dbReference type="InterPro" id="IPR036890">
    <property type="entry name" value="HATPase_C_sf"/>
</dbReference>
<sequence length="708" mass="75008">MHRTPLVPRRVGTAAPPVRAAFVVLLLAVVGVAGARLVLATGGMQVMGMAEYSTLIPIVGAALLPLRLTLILGLTNLVVGIVAYGILLPSMSHASRITVITALAASILVSLAVCRTRIAMERRLKGLMVARDRLTLLSEASTRVGGTLDVARTAEELAEVAVRRFADHAAVDLFDPVLKGEEPAPGPHAGPVTLRRAARRSVPAALAAASPDGGTVTYCRGSMPALSLLRGVPVHGQFPDGADGEECWPADPDGTGTKAPHSALAVPLRARGVTLGAALFTRSRHRDPFDAADVLLAQEIAARAAVCVDNARRYTHERATSVALQRSLLPQVVPPQPAVQAVARYLPADVGVGVGGDWYDVIPLSGARVALVVGDVVGHGIRASAAMGRLRAAVRTLADIDLPPDELLTHLDDIVIRLQSETCPTPTGGAEDAAEADVGEFVATCLYMVYDPISRRCTAARAGHPPPAVVHPGTCARFLDVPAGPPLGVGGLPFETAEMHLPEGSLLALYTDGLVEAPRYCLDERLERLLEALSEPKPTLQDTCDHVLDRLVVDRTRDDIALVIARTQALDDRHTVAWELLDNLAEVARARDLASLQLAHWGLPEAAFLAELVVSELVTNAIRYGGSPVQLRLIRHDTLICEVSDGAHTAPHLRRARTFDEGGRGLFIVAQLAERWGTRQQSDGKTIWAELALPPATVPTPAPALATL</sequence>
<dbReference type="InterPro" id="IPR001932">
    <property type="entry name" value="PPM-type_phosphatase-like_dom"/>
</dbReference>
<comment type="caution">
    <text evidence="5">The sequence shown here is derived from an EMBL/GenBank/DDBJ whole genome shotgun (WGS) entry which is preliminary data.</text>
</comment>
<dbReference type="SMART" id="SM00331">
    <property type="entry name" value="PP2C_SIG"/>
    <property type="match status" value="1"/>
</dbReference>
<dbReference type="Gene3D" id="3.30.450.40">
    <property type="match status" value="1"/>
</dbReference>
<dbReference type="InterPro" id="IPR003594">
    <property type="entry name" value="HATPase_dom"/>
</dbReference>
<feature type="domain" description="GAF" evidence="3">
    <location>
        <begin position="149"/>
        <end position="318"/>
    </location>
</feature>
<dbReference type="InterPro" id="IPR036457">
    <property type="entry name" value="PPM-type-like_dom_sf"/>
</dbReference>
<evidence type="ECO:0000313" key="5">
    <source>
        <dbReference type="EMBL" id="GAA3904503.1"/>
    </source>
</evidence>
<evidence type="ECO:0000256" key="1">
    <source>
        <dbReference type="ARBA" id="ARBA00022801"/>
    </source>
</evidence>
<proteinExistence type="predicted"/>
<dbReference type="SUPFAM" id="SSF81606">
    <property type="entry name" value="PP2C-like"/>
    <property type="match status" value="1"/>
</dbReference>
<dbReference type="PANTHER" id="PTHR43156:SF2">
    <property type="entry name" value="STAGE II SPORULATION PROTEIN E"/>
    <property type="match status" value="1"/>
</dbReference>
<dbReference type="Pfam" id="PF13581">
    <property type="entry name" value="HATPase_c_2"/>
    <property type="match status" value="1"/>
</dbReference>
<dbReference type="InterPro" id="IPR029016">
    <property type="entry name" value="GAF-like_dom_sf"/>
</dbReference>
<feature type="transmembrane region" description="Helical" evidence="2">
    <location>
        <begin position="93"/>
        <end position="114"/>
    </location>
</feature>
<dbReference type="SMART" id="SM00065">
    <property type="entry name" value="GAF"/>
    <property type="match status" value="1"/>
</dbReference>
<keyword evidence="2" id="KW-1133">Transmembrane helix</keyword>
<feature type="transmembrane region" description="Helical" evidence="2">
    <location>
        <begin position="54"/>
        <end position="87"/>
    </location>
</feature>
<dbReference type="RefSeq" id="WP_345554295.1">
    <property type="nucleotide sequence ID" value="NZ_BAAAZA010000056.1"/>
</dbReference>
<feature type="domain" description="PPM-type phosphatase" evidence="4">
    <location>
        <begin position="339"/>
        <end position="567"/>
    </location>
</feature>
<keyword evidence="2" id="KW-0472">Membrane</keyword>
<dbReference type="Gene3D" id="3.30.565.10">
    <property type="entry name" value="Histidine kinase-like ATPase, C-terminal domain"/>
    <property type="match status" value="1"/>
</dbReference>
<evidence type="ECO:0000259" key="3">
    <source>
        <dbReference type="SMART" id="SM00065"/>
    </source>
</evidence>
<dbReference type="CDD" id="cd16936">
    <property type="entry name" value="HATPase_RsbW-like"/>
    <property type="match status" value="1"/>
</dbReference>